<feature type="transmembrane region" description="Helical" evidence="1">
    <location>
        <begin position="42"/>
        <end position="65"/>
    </location>
</feature>
<name>A0A919NCK2_9ACTN</name>
<keyword evidence="1" id="KW-1133">Transmembrane helix</keyword>
<evidence type="ECO:0000313" key="3">
    <source>
        <dbReference type="Proteomes" id="UP000629619"/>
    </source>
</evidence>
<sequence>MAERRRLRAWVVKHWRIVFAVCGALIAAVLGAAVQELADNQLRLAAAAAIVVCLLVVALLTGLTATIDSRLQADRELLTTIRGTTVEHRRLAGSTDRRIAAVRREIAAMAANVGMRADALTLSELNEAKSVETDRTRQLMGAAKEEILILDLLLEDGSWPNEAMDAQYQADAFESFDALVRQTSPGISYRRIIQVVEPESSLRHARTPQLVKHCHHMVGLQRARAGKVSLRVTRRRFPFKFIIVDRTAVVLQLQEYGDDPGALRIWGEVLINDPGGQLVAVFRAIWDEFVDHPSTRTVTVADLPPPGDAAA</sequence>
<evidence type="ECO:0000313" key="2">
    <source>
        <dbReference type="EMBL" id="GIF08270.1"/>
    </source>
</evidence>
<protein>
    <submittedName>
        <fullName evidence="2">Uncharacterized protein</fullName>
    </submittedName>
</protein>
<organism evidence="2 3">
    <name type="scientific">Actinoplanes siamensis</name>
    <dbReference type="NCBI Taxonomy" id="1223317"/>
    <lineage>
        <taxon>Bacteria</taxon>
        <taxon>Bacillati</taxon>
        <taxon>Actinomycetota</taxon>
        <taxon>Actinomycetes</taxon>
        <taxon>Micromonosporales</taxon>
        <taxon>Micromonosporaceae</taxon>
        <taxon>Actinoplanes</taxon>
    </lineage>
</organism>
<evidence type="ECO:0000256" key="1">
    <source>
        <dbReference type="SAM" id="Phobius"/>
    </source>
</evidence>
<accession>A0A919NCK2</accession>
<dbReference type="EMBL" id="BOMW01000061">
    <property type="protein sequence ID" value="GIF08270.1"/>
    <property type="molecule type" value="Genomic_DNA"/>
</dbReference>
<dbReference type="RefSeq" id="WP_203683638.1">
    <property type="nucleotide sequence ID" value="NZ_BOMW01000061.1"/>
</dbReference>
<reference evidence="2" key="1">
    <citation type="submission" date="2021-01" db="EMBL/GenBank/DDBJ databases">
        <title>Whole genome shotgun sequence of Actinoplanes siamensis NBRC 109076.</title>
        <authorList>
            <person name="Komaki H."/>
            <person name="Tamura T."/>
        </authorList>
    </citation>
    <scope>NUCLEOTIDE SEQUENCE</scope>
    <source>
        <strain evidence="2">NBRC 109076</strain>
    </source>
</reference>
<dbReference type="Proteomes" id="UP000629619">
    <property type="component" value="Unassembled WGS sequence"/>
</dbReference>
<proteinExistence type="predicted"/>
<comment type="caution">
    <text evidence="2">The sequence shown here is derived from an EMBL/GenBank/DDBJ whole genome shotgun (WGS) entry which is preliminary data.</text>
</comment>
<keyword evidence="1" id="KW-0472">Membrane</keyword>
<gene>
    <name evidence="2" type="ORF">Asi03nite_58080</name>
</gene>
<keyword evidence="1" id="KW-0812">Transmembrane</keyword>
<keyword evidence="3" id="KW-1185">Reference proteome</keyword>
<dbReference type="AlphaFoldDB" id="A0A919NCK2"/>